<feature type="transmembrane region" description="Helical" evidence="1">
    <location>
        <begin position="81"/>
        <end position="102"/>
    </location>
</feature>
<dbReference type="EMBL" id="JBHUEO010000037">
    <property type="protein sequence ID" value="MFD1707562.1"/>
    <property type="molecule type" value="Genomic_DNA"/>
</dbReference>
<keyword evidence="1" id="KW-1133">Transmembrane helix</keyword>
<accession>A0ABW4KKG7</accession>
<dbReference type="RefSeq" id="WP_380774276.1">
    <property type="nucleotide sequence ID" value="NZ_JBHUEO010000037.1"/>
</dbReference>
<feature type="transmembrane region" description="Helical" evidence="1">
    <location>
        <begin position="122"/>
        <end position="146"/>
    </location>
</feature>
<protein>
    <recommendedName>
        <fullName evidence="4">NADH dehydrogenase subunit 6</fullName>
    </recommendedName>
</protein>
<evidence type="ECO:0008006" key="4">
    <source>
        <dbReference type="Google" id="ProtNLM"/>
    </source>
</evidence>
<proteinExistence type="predicted"/>
<sequence>MSVSYRFIILSFLISVAVGILVFFYCPLFVFRGFEKALEGVLLLTSISLGFYGACLSVLASIFNTKIVKDIMEDGHYRKEFIIISSLALITGFLTVITTIVYQVLLENILISLVVMRSINAIWSSLLILFFSFSTLFVLISFLIFFKNSDVPTKKDLEPGEVKNKNF</sequence>
<gene>
    <name evidence="2" type="ORF">ACFSCZ_12590</name>
</gene>
<keyword evidence="1" id="KW-0812">Transmembrane</keyword>
<evidence type="ECO:0000313" key="2">
    <source>
        <dbReference type="EMBL" id="MFD1707562.1"/>
    </source>
</evidence>
<evidence type="ECO:0000313" key="3">
    <source>
        <dbReference type="Proteomes" id="UP001597301"/>
    </source>
</evidence>
<reference evidence="3" key="1">
    <citation type="journal article" date="2019" name="Int. J. Syst. Evol. Microbiol.">
        <title>The Global Catalogue of Microorganisms (GCM) 10K type strain sequencing project: providing services to taxonomists for standard genome sequencing and annotation.</title>
        <authorList>
            <consortium name="The Broad Institute Genomics Platform"/>
            <consortium name="The Broad Institute Genome Sequencing Center for Infectious Disease"/>
            <person name="Wu L."/>
            <person name="Ma J."/>
        </authorList>
    </citation>
    <scope>NUCLEOTIDE SEQUENCE [LARGE SCALE GENOMIC DNA]</scope>
    <source>
        <strain evidence="3">CGMCC 1.12295</strain>
    </source>
</reference>
<dbReference type="Proteomes" id="UP001597301">
    <property type="component" value="Unassembled WGS sequence"/>
</dbReference>
<evidence type="ECO:0000256" key="1">
    <source>
        <dbReference type="SAM" id="Phobius"/>
    </source>
</evidence>
<comment type="caution">
    <text evidence="2">The sequence shown here is derived from an EMBL/GenBank/DDBJ whole genome shotgun (WGS) entry which is preliminary data.</text>
</comment>
<keyword evidence="3" id="KW-1185">Reference proteome</keyword>
<keyword evidence="1" id="KW-0472">Membrane</keyword>
<organism evidence="2 3">
    <name type="scientific">Siminovitchia sediminis</name>
    <dbReference type="NCBI Taxonomy" id="1274353"/>
    <lineage>
        <taxon>Bacteria</taxon>
        <taxon>Bacillati</taxon>
        <taxon>Bacillota</taxon>
        <taxon>Bacilli</taxon>
        <taxon>Bacillales</taxon>
        <taxon>Bacillaceae</taxon>
        <taxon>Siminovitchia</taxon>
    </lineage>
</organism>
<name>A0ABW4KKG7_9BACI</name>
<feature type="transmembrane region" description="Helical" evidence="1">
    <location>
        <begin position="7"/>
        <end position="31"/>
    </location>
</feature>
<feature type="transmembrane region" description="Helical" evidence="1">
    <location>
        <begin position="37"/>
        <end position="60"/>
    </location>
</feature>